<evidence type="ECO:0000256" key="1">
    <source>
        <dbReference type="ARBA" id="ARBA00023015"/>
    </source>
</evidence>
<evidence type="ECO:0000259" key="4">
    <source>
        <dbReference type="PROSITE" id="PS01124"/>
    </source>
</evidence>
<dbReference type="InterPro" id="IPR018062">
    <property type="entry name" value="HTH_AraC-typ_CS"/>
</dbReference>
<dbReference type="PANTHER" id="PTHR46796">
    <property type="entry name" value="HTH-TYPE TRANSCRIPTIONAL ACTIVATOR RHAS-RELATED"/>
    <property type="match status" value="1"/>
</dbReference>
<organism evidence="5 6">
    <name type="scientific">Microbacterium proteolyticum</name>
    <dbReference type="NCBI Taxonomy" id="1572644"/>
    <lineage>
        <taxon>Bacteria</taxon>
        <taxon>Bacillati</taxon>
        <taxon>Actinomycetota</taxon>
        <taxon>Actinomycetes</taxon>
        <taxon>Micrococcales</taxon>
        <taxon>Microbacteriaceae</taxon>
        <taxon>Microbacterium</taxon>
    </lineage>
</organism>
<dbReference type="SUPFAM" id="SSF46689">
    <property type="entry name" value="Homeodomain-like"/>
    <property type="match status" value="1"/>
</dbReference>
<dbReference type="EMBL" id="JACHXY010000001">
    <property type="protein sequence ID" value="MBB3157620.1"/>
    <property type="molecule type" value="Genomic_DNA"/>
</dbReference>
<dbReference type="RefSeq" id="WP_183419006.1">
    <property type="nucleotide sequence ID" value="NZ_JACHXY010000001.1"/>
</dbReference>
<comment type="caution">
    <text evidence="5">The sequence shown here is derived from an EMBL/GenBank/DDBJ whole genome shotgun (WGS) entry which is preliminary data.</text>
</comment>
<evidence type="ECO:0000256" key="3">
    <source>
        <dbReference type="ARBA" id="ARBA00023163"/>
    </source>
</evidence>
<dbReference type="PROSITE" id="PS00041">
    <property type="entry name" value="HTH_ARAC_FAMILY_1"/>
    <property type="match status" value="1"/>
</dbReference>
<accession>A0A7W5CI39</accession>
<dbReference type="Pfam" id="PF12833">
    <property type="entry name" value="HTH_18"/>
    <property type="match status" value="1"/>
</dbReference>
<dbReference type="SMART" id="SM00342">
    <property type="entry name" value="HTH_ARAC"/>
    <property type="match status" value="1"/>
</dbReference>
<reference evidence="5 6" key="1">
    <citation type="submission" date="2020-08" db="EMBL/GenBank/DDBJ databases">
        <title>Genomic Encyclopedia of Type Strains, Phase III (KMG-III): the genomes of soil and plant-associated and newly described type strains.</title>
        <authorList>
            <person name="Whitman W."/>
        </authorList>
    </citation>
    <scope>NUCLEOTIDE SEQUENCE [LARGE SCALE GENOMIC DNA]</scope>
    <source>
        <strain evidence="5 6">CECT 8356</strain>
    </source>
</reference>
<protein>
    <submittedName>
        <fullName evidence="5">AraC-like DNA-binding protein</fullName>
    </submittedName>
</protein>
<dbReference type="Proteomes" id="UP000543579">
    <property type="component" value="Unassembled WGS sequence"/>
</dbReference>
<evidence type="ECO:0000313" key="6">
    <source>
        <dbReference type="Proteomes" id="UP000543579"/>
    </source>
</evidence>
<dbReference type="GO" id="GO:0043565">
    <property type="term" value="F:sequence-specific DNA binding"/>
    <property type="evidence" value="ECO:0007669"/>
    <property type="project" value="InterPro"/>
</dbReference>
<evidence type="ECO:0000313" key="5">
    <source>
        <dbReference type="EMBL" id="MBB3157620.1"/>
    </source>
</evidence>
<keyword evidence="3" id="KW-0804">Transcription</keyword>
<proteinExistence type="predicted"/>
<dbReference type="PANTHER" id="PTHR46796:SF6">
    <property type="entry name" value="ARAC SUBFAMILY"/>
    <property type="match status" value="1"/>
</dbReference>
<sequence>MSATWSLNDVRPRERHAFWRETLTTAFTPLRPEPVDGGRWGDGASLRGDVTTRPLGQLNIATIRSCAQQNVHGAAEVRRSDEEVFFVNLIVRGRCFGEQQGRECDLGPASIGIFDARRPFRLTYTDDWDAISVRVPTRDAAMVAWATSAPTSRRVAADRGTGRLLAGVMTGLARADGSDIDGTREALVDAFLLLLGAAASGTGGAMPSHAEVDAQLHDRIRAHVRDTLREGPVEPNDVARRFHISVRKLHQLFEQSDRSFGRTVLAMRVDAVARDLDAGSPATLSELAATWGFADASHLHRAFRAHTGRAPGEYRRTRLAA</sequence>
<evidence type="ECO:0000256" key="2">
    <source>
        <dbReference type="ARBA" id="ARBA00023125"/>
    </source>
</evidence>
<dbReference type="InterPro" id="IPR018060">
    <property type="entry name" value="HTH_AraC"/>
</dbReference>
<dbReference type="InterPro" id="IPR050204">
    <property type="entry name" value="AraC_XylS_family_regulators"/>
</dbReference>
<dbReference type="PROSITE" id="PS01124">
    <property type="entry name" value="HTH_ARAC_FAMILY_2"/>
    <property type="match status" value="1"/>
</dbReference>
<dbReference type="AlphaFoldDB" id="A0A7W5CI39"/>
<dbReference type="InterPro" id="IPR035418">
    <property type="entry name" value="AraC-bd_2"/>
</dbReference>
<dbReference type="InterPro" id="IPR009057">
    <property type="entry name" value="Homeodomain-like_sf"/>
</dbReference>
<name>A0A7W5CI39_9MICO</name>
<dbReference type="GO" id="GO:0003700">
    <property type="term" value="F:DNA-binding transcription factor activity"/>
    <property type="evidence" value="ECO:0007669"/>
    <property type="project" value="InterPro"/>
</dbReference>
<feature type="domain" description="HTH araC/xylS-type" evidence="4">
    <location>
        <begin position="218"/>
        <end position="317"/>
    </location>
</feature>
<dbReference type="Pfam" id="PF14525">
    <property type="entry name" value="AraC_binding_2"/>
    <property type="match status" value="1"/>
</dbReference>
<dbReference type="Gene3D" id="1.10.10.60">
    <property type="entry name" value="Homeodomain-like"/>
    <property type="match status" value="1"/>
</dbReference>
<keyword evidence="2 5" id="KW-0238">DNA-binding</keyword>
<gene>
    <name evidence="5" type="ORF">FHS07_001304</name>
</gene>
<keyword evidence="1" id="KW-0805">Transcription regulation</keyword>